<evidence type="ECO:0000256" key="1">
    <source>
        <dbReference type="SAM" id="Phobius"/>
    </source>
</evidence>
<organism evidence="2 3">
    <name type="scientific">Rhizophagus irregularis (strain DAOM 181602 / DAOM 197198 / MUCL 43194)</name>
    <name type="common">Arbuscular mycorrhizal fungus</name>
    <name type="synonym">Glomus intraradices</name>
    <dbReference type="NCBI Taxonomy" id="747089"/>
    <lineage>
        <taxon>Eukaryota</taxon>
        <taxon>Fungi</taxon>
        <taxon>Fungi incertae sedis</taxon>
        <taxon>Mucoromycota</taxon>
        <taxon>Glomeromycotina</taxon>
        <taxon>Glomeromycetes</taxon>
        <taxon>Glomerales</taxon>
        <taxon>Glomeraceae</taxon>
        <taxon>Rhizophagus</taxon>
    </lineage>
</organism>
<dbReference type="AlphaFoldDB" id="A0A2P4QY82"/>
<keyword evidence="3" id="KW-1185">Reference proteome</keyword>
<proteinExistence type="predicted"/>
<feature type="transmembrane region" description="Helical" evidence="1">
    <location>
        <begin position="49"/>
        <end position="67"/>
    </location>
</feature>
<dbReference type="EMBL" id="AUPC02000004">
    <property type="protein sequence ID" value="POG82613.1"/>
    <property type="molecule type" value="Genomic_DNA"/>
</dbReference>
<evidence type="ECO:0000313" key="2">
    <source>
        <dbReference type="EMBL" id="POG82613.1"/>
    </source>
</evidence>
<accession>A0A2P4QY82</accession>
<keyword evidence="1" id="KW-1133">Transmembrane helix</keyword>
<evidence type="ECO:0000313" key="3">
    <source>
        <dbReference type="Proteomes" id="UP000018888"/>
    </source>
</evidence>
<reference evidence="2 3" key="2">
    <citation type="journal article" date="2018" name="New Phytol.">
        <title>High intraspecific genome diversity in the model arbuscular mycorrhizal symbiont Rhizophagus irregularis.</title>
        <authorList>
            <person name="Chen E.C.H."/>
            <person name="Morin E."/>
            <person name="Beaudet D."/>
            <person name="Noel J."/>
            <person name="Yildirir G."/>
            <person name="Ndikumana S."/>
            <person name="Charron P."/>
            <person name="St-Onge C."/>
            <person name="Giorgi J."/>
            <person name="Kruger M."/>
            <person name="Marton T."/>
            <person name="Ropars J."/>
            <person name="Grigoriev I.V."/>
            <person name="Hainaut M."/>
            <person name="Henrissat B."/>
            <person name="Roux C."/>
            <person name="Martin F."/>
            <person name="Corradi N."/>
        </authorList>
    </citation>
    <scope>NUCLEOTIDE SEQUENCE [LARGE SCALE GENOMIC DNA]</scope>
    <source>
        <strain evidence="2 3">DAOM 197198</strain>
    </source>
</reference>
<protein>
    <submittedName>
        <fullName evidence="2">Uncharacterized protein</fullName>
    </submittedName>
</protein>
<reference evidence="2 3" key="1">
    <citation type="journal article" date="2013" name="Proc. Natl. Acad. Sci. U.S.A.">
        <title>Genome of an arbuscular mycorrhizal fungus provides insight into the oldest plant symbiosis.</title>
        <authorList>
            <person name="Tisserant E."/>
            <person name="Malbreil M."/>
            <person name="Kuo A."/>
            <person name="Kohler A."/>
            <person name="Symeonidi A."/>
            <person name="Balestrini R."/>
            <person name="Charron P."/>
            <person name="Duensing N."/>
            <person name="Frei Dit Frey N."/>
            <person name="Gianinazzi-Pearson V."/>
            <person name="Gilbert L.B."/>
            <person name="Handa Y."/>
            <person name="Herr J.R."/>
            <person name="Hijri M."/>
            <person name="Koul R."/>
            <person name="Kawaguchi M."/>
            <person name="Krajinski F."/>
            <person name="Lammers P.J."/>
            <person name="Masclaux F.G."/>
            <person name="Murat C."/>
            <person name="Morin E."/>
            <person name="Ndikumana S."/>
            <person name="Pagni M."/>
            <person name="Petitpierre D."/>
            <person name="Requena N."/>
            <person name="Rosikiewicz P."/>
            <person name="Riley R."/>
            <person name="Saito K."/>
            <person name="San Clemente H."/>
            <person name="Shapiro H."/>
            <person name="van Tuinen D."/>
            <person name="Becard G."/>
            <person name="Bonfante P."/>
            <person name="Paszkowski U."/>
            <person name="Shachar-Hill Y.Y."/>
            <person name="Tuskan G.A."/>
            <person name="Young P.W."/>
            <person name="Sanders I.R."/>
            <person name="Henrissat B."/>
            <person name="Rensing S.A."/>
            <person name="Grigoriev I.V."/>
            <person name="Corradi N."/>
            <person name="Roux C."/>
            <person name="Martin F."/>
        </authorList>
    </citation>
    <scope>NUCLEOTIDE SEQUENCE [LARGE SCALE GENOMIC DNA]</scope>
    <source>
        <strain evidence="2 3">DAOM 197198</strain>
    </source>
</reference>
<sequence length="73" mass="8941">MWLGISHISENVDNSPSSYHFSFFTTWQTFLINWKLYDTRHLFENLDQFIIAILFPIFYYFLVVYRHPIIFVS</sequence>
<dbReference type="Proteomes" id="UP000018888">
    <property type="component" value="Unassembled WGS sequence"/>
</dbReference>
<keyword evidence="1" id="KW-0812">Transmembrane</keyword>
<keyword evidence="1" id="KW-0472">Membrane</keyword>
<name>A0A2P4QY82_RHIID</name>
<gene>
    <name evidence="2" type="ORF">GLOIN_2v1496657</name>
</gene>
<comment type="caution">
    <text evidence="2">The sequence shown here is derived from an EMBL/GenBank/DDBJ whole genome shotgun (WGS) entry which is preliminary data.</text>
</comment>
<feature type="transmembrane region" description="Helical" evidence="1">
    <location>
        <begin position="20"/>
        <end position="37"/>
    </location>
</feature>